<evidence type="ECO:0000313" key="5">
    <source>
        <dbReference type="EMBL" id="AMW04287.1"/>
    </source>
</evidence>
<dbReference type="InterPro" id="IPR008969">
    <property type="entry name" value="CarboxyPept-like_regulatory"/>
</dbReference>
<dbReference type="InterPro" id="IPR023997">
    <property type="entry name" value="TonB-dep_OMP_SusC/RagA_CS"/>
</dbReference>
<evidence type="ECO:0000256" key="1">
    <source>
        <dbReference type="ARBA" id="ARBA00022729"/>
    </source>
</evidence>
<keyword evidence="2" id="KW-0472">Membrane</keyword>
<dbReference type="AlphaFoldDB" id="A0A143BGV7"/>
<dbReference type="Gene3D" id="2.60.40.1120">
    <property type="entry name" value="Carboxypeptidase-like, regulatory domain"/>
    <property type="match status" value="1"/>
</dbReference>
<dbReference type="KEGG" id="gph:GEMMAAP_04435"/>
<protein>
    <recommendedName>
        <fullName evidence="4">TonB-dependent receptor plug domain-containing protein</fullName>
    </recommendedName>
</protein>
<keyword evidence="1 3" id="KW-0732">Signal</keyword>
<name>A0A143BGV7_9BACT</name>
<dbReference type="InterPro" id="IPR039426">
    <property type="entry name" value="TonB-dep_rcpt-like"/>
</dbReference>
<keyword evidence="2" id="KW-0998">Cell outer membrane</keyword>
<keyword evidence="2" id="KW-0813">Transport</keyword>
<dbReference type="eggNOG" id="COG4771">
    <property type="taxonomic scope" value="Bacteria"/>
</dbReference>
<dbReference type="Pfam" id="PF13715">
    <property type="entry name" value="CarbopepD_reg_2"/>
    <property type="match status" value="1"/>
</dbReference>
<sequence length="1024" mass="111106">MRVLRSAAGIVLLMSPMAAAQAQQAVIRGTVTTQGTGAPIPATVAIQTMGLSAIATEQGRYSLTVPNGRATGQSVVVTARFIGYTPLSKTITLSAGDQTINFELKSDPFRLNEVITTGTADGQSVKKLPFSVAKVSAEQLKDVPASSPVAALAGKVAGARVALGVGNPGAAPAIRLRGSTNLGVGGSAPLIIVDGVITRFSIADIDAQDIESIEVLKGAAASAFYGSDAANGVLSITTKRGKDIKDGTTRVSVRSEFGNSALNRWVPLNEFHNYTLNPDGSILQTTAGARPLDGLISDNVYPTTGDSRYRNQLQEWLGNGNFYSSNVQVGYRRGGTNLNSSFTSDHNAGVLPFRSGQFRQSARANVDQQINSKVDFGTSVTYSLNRNDYDPNDSQGWFALLQAPPDIDLTRPNGPNDPVEFNPVLPSWAANARGNPLYGLKNSALELRRERFLGSANLRYRPTDWLRIEGQYGTDRSNTGSQSYDFKGFLNSSGLPTDGSLGLSTGVNVAENIQGNIIASKLFFGNLQSTTRATYLLEKQTNNGFSASGNVLTVVGVPDLDAVNPANNFVGSSRTTRNAQNYFVSQAFDYKDKYVADFLVRRDASSLFGAATRWASFYRMSGSWRWNEDLKIPGIQEGRLRASRGTAGVRPGFFDQYETYNVSQGQISKAQLGNKNLKPATQTENEYGLNVTFLDKFDAELVYAARQTEDAFLNVPLSLAQSGGFTSQVQNAATVSAKTWEFSLQTRLYDGKDVGYSIGFTADRTRQRIDKLGRAPFRVGAGGQSQNVFFYKEGEALGIIYGKKWLRSMDEVAQQNLDPALYTMNSDGYVVLKSRLGLGSEAPIAFKDESGSDQVVIGDVNPDFSFGFTQNLRFKNLSVYALIDGVKGGDIYNFTKQWMYQDGRHGTQGQGNRPEADRRPLAWYSGGLYDGLGANSHFVEDGSYARLRELSVAYQFTPNLLRKVGINGLANGFKFSVVGRNLLTWTDYTGFDPEATSGGDFNFRIDGFRYPNFRTITAMIDVSF</sequence>
<dbReference type="InterPro" id="IPR037066">
    <property type="entry name" value="Plug_dom_sf"/>
</dbReference>
<evidence type="ECO:0000313" key="6">
    <source>
        <dbReference type="Proteomes" id="UP000076404"/>
    </source>
</evidence>
<proteinExistence type="inferred from homology"/>
<feature type="domain" description="TonB-dependent receptor plug" evidence="4">
    <location>
        <begin position="125"/>
        <end position="233"/>
    </location>
</feature>
<dbReference type="InterPro" id="IPR012910">
    <property type="entry name" value="Plug_dom"/>
</dbReference>
<keyword evidence="2" id="KW-0812">Transmembrane</keyword>
<feature type="chain" id="PRO_5007506723" description="TonB-dependent receptor plug domain-containing protein" evidence="3">
    <location>
        <begin position="23"/>
        <end position="1024"/>
    </location>
</feature>
<keyword evidence="2" id="KW-1134">Transmembrane beta strand</keyword>
<keyword evidence="6" id="KW-1185">Reference proteome</keyword>
<dbReference type="SUPFAM" id="SSF49464">
    <property type="entry name" value="Carboxypeptidase regulatory domain-like"/>
    <property type="match status" value="1"/>
</dbReference>
<reference evidence="5 6" key="2">
    <citation type="journal article" date="2016" name="Environ. Microbiol. Rep.">
        <title>Metagenomic evidence for the presence of phototrophic Gemmatimonadetes bacteria in diverse environments.</title>
        <authorList>
            <person name="Zeng Y."/>
            <person name="Baumbach J."/>
            <person name="Barbosa E.G."/>
            <person name="Azevedo V."/>
            <person name="Zhang C."/>
            <person name="Koblizek M."/>
        </authorList>
    </citation>
    <scope>NUCLEOTIDE SEQUENCE [LARGE SCALE GENOMIC DNA]</scope>
    <source>
        <strain evidence="5 6">AP64</strain>
    </source>
</reference>
<gene>
    <name evidence="5" type="ORF">GEMMAAP_04435</name>
</gene>
<dbReference type="eggNOG" id="COG4206">
    <property type="taxonomic scope" value="Bacteria"/>
</dbReference>
<feature type="signal peptide" evidence="3">
    <location>
        <begin position="1"/>
        <end position="22"/>
    </location>
</feature>
<dbReference type="PROSITE" id="PS52016">
    <property type="entry name" value="TONB_DEPENDENT_REC_3"/>
    <property type="match status" value="1"/>
</dbReference>
<dbReference type="GO" id="GO:0044718">
    <property type="term" value="P:siderophore transmembrane transport"/>
    <property type="evidence" value="ECO:0007669"/>
    <property type="project" value="TreeGrafter"/>
</dbReference>
<comment type="similarity">
    <text evidence="2">Belongs to the TonB-dependent receptor family.</text>
</comment>
<dbReference type="Pfam" id="PF07715">
    <property type="entry name" value="Plug"/>
    <property type="match status" value="1"/>
</dbReference>
<reference evidence="5 6" key="1">
    <citation type="journal article" date="2014" name="Proc. Natl. Acad. Sci. U.S.A.">
        <title>Functional type 2 photosynthetic reaction centers found in the rare bacterial phylum Gemmatimonadetes.</title>
        <authorList>
            <person name="Zeng Y."/>
            <person name="Feng F."/>
            <person name="Medova H."/>
            <person name="Dean J."/>
            <person name="Koblizek M."/>
        </authorList>
    </citation>
    <scope>NUCLEOTIDE SEQUENCE [LARGE SCALE GENOMIC DNA]</scope>
    <source>
        <strain evidence="5 6">AP64</strain>
    </source>
</reference>
<dbReference type="SUPFAM" id="SSF56935">
    <property type="entry name" value="Porins"/>
    <property type="match status" value="1"/>
</dbReference>
<comment type="subcellular location">
    <subcellularLocation>
        <location evidence="2">Cell outer membrane</location>
        <topology evidence="2">Multi-pass membrane protein</topology>
    </subcellularLocation>
</comment>
<evidence type="ECO:0000259" key="4">
    <source>
        <dbReference type="Pfam" id="PF07715"/>
    </source>
</evidence>
<dbReference type="GO" id="GO:0015344">
    <property type="term" value="F:siderophore uptake transmembrane transporter activity"/>
    <property type="evidence" value="ECO:0007669"/>
    <property type="project" value="TreeGrafter"/>
</dbReference>
<dbReference type="Gene3D" id="2.170.130.10">
    <property type="entry name" value="TonB-dependent receptor, plug domain"/>
    <property type="match status" value="1"/>
</dbReference>
<evidence type="ECO:0000256" key="2">
    <source>
        <dbReference type="PROSITE-ProRule" id="PRU01360"/>
    </source>
</evidence>
<dbReference type="PANTHER" id="PTHR30069">
    <property type="entry name" value="TONB-DEPENDENT OUTER MEMBRANE RECEPTOR"/>
    <property type="match status" value="1"/>
</dbReference>
<evidence type="ECO:0000256" key="3">
    <source>
        <dbReference type="SAM" id="SignalP"/>
    </source>
</evidence>
<dbReference type="NCBIfam" id="TIGR04056">
    <property type="entry name" value="OMP_RagA_SusC"/>
    <property type="match status" value="1"/>
</dbReference>
<dbReference type="NCBIfam" id="TIGR04057">
    <property type="entry name" value="SusC_RagA_signa"/>
    <property type="match status" value="1"/>
</dbReference>
<dbReference type="EMBL" id="CP011454">
    <property type="protein sequence ID" value="AMW04287.1"/>
    <property type="molecule type" value="Genomic_DNA"/>
</dbReference>
<dbReference type="InterPro" id="IPR023996">
    <property type="entry name" value="TonB-dep_OMP_SusC/RagA"/>
</dbReference>
<dbReference type="Proteomes" id="UP000076404">
    <property type="component" value="Chromosome"/>
</dbReference>
<organism evidence="5 6">
    <name type="scientific">Gemmatimonas phototrophica</name>
    <dbReference type="NCBI Taxonomy" id="1379270"/>
    <lineage>
        <taxon>Bacteria</taxon>
        <taxon>Pseudomonadati</taxon>
        <taxon>Gemmatimonadota</taxon>
        <taxon>Gemmatimonadia</taxon>
        <taxon>Gemmatimonadales</taxon>
        <taxon>Gemmatimonadaceae</taxon>
        <taxon>Gemmatimonas</taxon>
    </lineage>
</organism>
<dbReference type="GO" id="GO:0009279">
    <property type="term" value="C:cell outer membrane"/>
    <property type="evidence" value="ECO:0007669"/>
    <property type="project" value="UniProtKB-SubCell"/>
</dbReference>
<dbReference type="RefSeq" id="WP_026850070.1">
    <property type="nucleotide sequence ID" value="NZ_CP011454.1"/>
</dbReference>
<dbReference type="OrthoDB" id="9793993at2"/>
<dbReference type="PANTHER" id="PTHR30069:SF29">
    <property type="entry name" value="HEMOGLOBIN AND HEMOGLOBIN-HAPTOGLOBIN-BINDING PROTEIN 1-RELATED"/>
    <property type="match status" value="1"/>
</dbReference>
<dbReference type="STRING" id="1379270.GEMMAAP_04435"/>
<accession>A0A143BGV7</accession>